<dbReference type="KEGG" id="fya:KMW28_17540"/>
<sequence>MELFLNIIDIIISPSSTRWPWPLATRTIRKINHGKPVSFDTPKHQNLLPTTYYLLPKKNLLPATCYLLPIFLLLPLFSSAQWMRTDVDRVTYLRSGGDYNSPVLMRIEPGRDILTLPLDSTSLYVRAWDYLSGKRGYVARKDIQIVDVLVKGVLTADTTDHNSMRDEAILRIENEANQSIMVEINQHAYNLRAYESIKLNLQPGSHGFWTTRDGAFPFWGELRLPAHSENILQIDIQDSVIIAQLEPIVHQRDTVVLEQHHNEVVNLKEIIKVDTTKIVEQVHPQDIAQASTFLGIRGYVKMNTLVDFNGLTATGGFAPYNIPVGERNDQVGYHMDARQSRIGWSSRIETGDGFIRFYVESDFAGGGTGINNFRLRHAYVSYGYLTVGQTWTTFNDLATTPLTVDNEGPSSGSSTRQGLIRYEKKIANTENEFGVSIETPTRTFTDSVAIDRRQFIPDFACRYKFVRDNLSLQSAGLLRFISSYNSDEQVVTDVGFGAMLSMLIDLDIKETRNHIYLQAIGGKGITRYISAFSNYQLDAVPNPSGDLFIPYTVGGYLALEHYFRKNIFVNFVTGFSWIDNADFQPGSTFERSYYTSLNLFWFPFDRMRFGTSIVHGERFNKDQQRGGAQRWQMYIRYDI</sequence>
<dbReference type="Pfam" id="PF19577">
    <property type="entry name" value="DcaP"/>
    <property type="match status" value="1"/>
</dbReference>
<reference evidence="1 2" key="1">
    <citation type="submission" date="2021-05" db="EMBL/GenBank/DDBJ databases">
        <title>Comparative genomic studies on the polysaccharide-degrading batcterial strains of the Flammeovirga genus.</title>
        <authorList>
            <person name="Zewei F."/>
            <person name="Zheng Z."/>
            <person name="Yu L."/>
            <person name="Ruyue G."/>
            <person name="Yanhong M."/>
            <person name="Yuanyuan C."/>
            <person name="Jingyan G."/>
            <person name="Wenjun H."/>
        </authorList>
    </citation>
    <scope>NUCLEOTIDE SEQUENCE [LARGE SCALE GENOMIC DNA]</scope>
    <source>
        <strain evidence="1 2">NBRC:100898</strain>
    </source>
</reference>
<evidence type="ECO:0000313" key="2">
    <source>
        <dbReference type="Proteomes" id="UP000678679"/>
    </source>
</evidence>
<dbReference type="Proteomes" id="UP000678679">
    <property type="component" value="Chromosome 1"/>
</dbReference>
<protein>
    <submittedName>
        <fullName evidence="1">Porin</fullName>
    </submittedName>
</protein>
<evidence type="ECO:0000313" key="1">
    <source>
        <dbReference type="EMBL" id="QWG01447.1"/>
    </source>
</evidence>
<dbReference type="InterPro" id="IPR045748">
    <property type="entry name" value="DcaP"/>
</dbReference>
<keyword evidence="2" id="KW-1185">Reference proteome</keyword>
<dbReference type="EMBL" id="CP076132">
    <property type="protein sequence ID" value="QWG01447.1"/>
    <property type="molecule type" value="Genomic_DNA"/>
</dbReference>
<organism evidence="1 2">
    <name type="scientific">Flammeovirga yaeyamensis</name>
    <dbReference type="NCBI Taxonomy" id="367791"/>
    <lineage>
        <taxon>Bacteria</taxon>
        <taxon>Pseudomonadati</taxon>
        <taxon>Bacteroidota</taxon>
        <taxon>Cytophagia</taxon>
        <taxon>Cytophagales</taxon>
        <taxon>Flammeovirgaceae</taxon>
        <taxon>Flammeovirga</taxon>
    </lineage>
</organism>
<accession>A0AAX1N5W7</accession>
<dbReference type="AlphaFoldDB" id="A0AAX1N5W7"/>
<dbReference type="RefSeq" id="WP_169662932.1">
    <property type="nucleotide sequence ID" value="NZ_CP076132.1"/>
</dbReference>
<proteinExistence type="predicted"/>
<gene>
    <name evidence="1" type="ORF">KMW28_17540</name>
</gene>
<name>A0AAX1N5W7_9BACT</name>